<dbReference type="Pfam" id="PF01381">
    <property type="entry name" value="HTH_3"/>
    <property type="match status" value="1"/>
</dbReference>
<feature type="transmembrane region" description="Helical" evidence="1">
    <location>
        <begin position="127"/>
        <end position="148"/>
    </location>
</feature>
<keyword evidence="1" id="KW-1133">Transmembrane helix</keyword>
<keyword evidence="4" id="KW-1185">Reference proteome</keyword>
<dbReference type="RefSeq" id="WP_379851330.1">
    <property type="nucleotide sequence ID" value="NZ_JBHSMA010000021.1"/>
</dbReference>
<name>A0ABW0IKV4_9BACT</name>
<keyword evidence="1" id="KW-0812">Transmembrane</keyword>
<evidence type="ECO:0000256" key="1">
    <source>
        <dbReference type="SAM" id="Phobius"/>
    </source>
</evidence>
<comment type="caution">
    <text evidence="3">The sequence shown here is derived from an EMBL/GenBank/DDBJ whole genome shotgun (WGS) entry which is preliminary data.</text>
</comment>
<accession>A0ABW0IKV4</accession>
<organism evidence="3 4">
    <name type="scientific">Larkinella bovis</name>
    <dbReference type="NCBI Taxonomy" id="683041"/>
    <lineage>
        <taxon>Bacteria</taxon>
        <taxon>Pseudomonadati</taxon>
        <taxon>Bacteroidota</taxon>
        <taxon>Cytophagia</taxon>
        <taxon>Cytophagales</taxon>
        <taxon>Spirosomataceae</taxon>
        <taxon>Larkinella</taxon>
    </lineage>
</organism>
<dbReference type="Proteomes" id="UP001596106">
    <property type="component" value="Unassembled WGS sequence"/>
</dbReference>
<sequence>MIESTTIAERTRMLIDSQHLNEYSFSKKIGKSNSAVQKIVKGESKPGFDMLEAIFQEFPTLNREWYIEGKGEMFRPEITQAESKQDQYLQDYMNRLEERFIKMIEARDQQIISLTRMLEQALGKPEVVLAYAASCALFFLSFGYNFGYNPLTTKVNRL</sequence>
<dbReference type="InterPro" id="IPR001387">
    <property type="entry name" value="Cro/C1-type_HTH"/>
</dbReference>
<keyword evidence="1" id="KW-0472">Membrane</keyword>
<feature type="domain" description="HTH cro/C1-type" evidence="2">
    <location>
        <begin position="17"/>
        <end position="58"/>
    </location>
</feature>
<dbReference type="EMBL" id="JBHSMA010000021">
    <property type="protein sequence ID" value="MFC5413117.1"/>
    <property type="molecule type" value="Genomic_DNA"/>
</dbReference>
<evidence type="ECO:0000313" key="3">
    <source>
        <dbReference type="EMBL" id="MFC5413117.1"/>
    </source>
</evidence>
<evidence type="ECO:0000313" key="4">
    <source>
        <dbReference type="Proteomes" id="UP001596106"/>
    </source>
</evidence>
<evidence type="ECO:0000259" key="2">
    <source>
        <dbReference type="Pfam" id="PF01381"/>
    </source>
</evidence>
<gene>
    <name evidence="3" type="ORF">ACFPMF_27595</name>
</gene>
<reference evidence="4" key="1">
    <citation type="journal article" date="2019" name="Int. J. Syst. Evol. Microbiol.">
        <title>The Global Catalogue of Microorganisms (GCM) 10K type strain sequencing project: providing services to taxonomists for standard genome sequencing and annotation.</title>
        <authorList>
            <consortium name="The Broad Institute Genomics Platform"/>
            <consortium name="The Broad Institute Genome Sequencing Center for Infectious Disease"/>
            <person name="Wu L."/>
            <person name="Ma J."/>
        </authorList>
    </citation>
    <scope>NUCLEOTIDE SEQUENCE [LARGE SCALE GENOMIC DNA]</scope>
    <source>
        <strain evidence="4">CCUG 55250</strain>
    </source>
</reference>
<proteinExistence type="predicted"/>
<protein>
    <submittedName>
        <fullName evidence="3">Helix-turn-helix domain-containing protein</fullName>
    </submittedName>
</protein>